<feature type="compositionally biased region" description="Polar residues" evidence="1">
    <location>
        <begin position="21"/>
        <end position="36"/>
    </location>
</feature>
<feature type="region of interest" description="Disordered" evidence="1">
    <location>
        <begin position="103"/>
        <end position="126"/>
    </location>
</feature>
<proteinExistence type="predicted"/>
<gene>
    <name evidence="2" type="ORF">G9Q37_00760</name>
</gene>
<evidence type="ECO:0000313" key="2">
    <source>
        <dbReference type="EMBL" id="QIM50763.1"/>
    </source>
</evidence>
<keyword evidence="3" id="KW-1185">Reference proteome</keyword>
<name>A0A6G8ICA1_9BURK</name>
<feature type="region of interest" description="Disordered" evidence="1">
    <location>
        <begin position="1"/>
        <end position="36"/>
    </location>
</feature>
<protein>
    <submittedName>
        <fullName evidence="2">Uncharacterized protein</fullName>
    </submittedName>
</protein>
<evidence type="ECO:0000256" key="1">
    <source>
        <dbReference type="SAM" id="MobiDB-lite"/>
    </source>
</evidence>
<reference evidence="2 3" key="1">
    <citation type="submission" date="2020-03" db="EMBL/GenBank/DDBJ databases">
        <title>Hydrogenophaga sp. nov. isolated from cyanobacterial mat.</title>
        <authorList>
            <person name="Thorat V."/>
            <person name="Kirdat K."/>
            <person name="Tiwarekar B."/>
            <person name="Costa E.D."/>
            <person name="Yadav A."/>
        </authorList>
    </citation>
    <scope>NUCLEOTIDE SEQUENCE [LARGE SCALE GENOMIC DNA]</scope>
    <source>
        <strain evidence="2 3">BA0156</strain>
    </source>
</reference>
<dbReference type="Proteomes" id="UP000503162">
    <property type="component" value="Chromosome"/>
</dbReference>
<sequence>MSTPSAWARKAPIASARAVAQRSSNTPPSSCASASTEIRRPLVSLRRATGWFRWGRTGLQLAASDCMRTRPRRSCICRRTSLAVPGWIPVRLRPFDASPTHRVRWNTTHASPPFSPRTRPTRGSCS</sequence>
<evidence type="ECO:0000313" key="3">
    <source>
        <dbReference type="Proteomes" id="UP000503162"/>
    </source>
</evidence>
<dbReference type="KEGG" id="hcz:G9Q37_00760"/>
<dbReference type="EMBL" id="CP049989">
    <property type="protein sequence ID" value="QIM50763.1"/>
    <property type="molecule type" value="Genomic_DNA"/>
</dbReference>
<feature type="compositionally biased region" description="Low complexity" evidence="1">
    <location>
        <begin position="116"/>
        <end position="126"/>
    </location>
</feature>
<organism evidence="2 3">
    <name type="scientific">Hydrogenophaga crocea</name>
    <dbReference type="NCBI Taxonomy" id="2716225"/>
    <lineage>
        <taxon>Bacteria</taxon>
        <taxon>Pseudomonadati</taxon>
        <taxon>Pseudomonadota</taxon>
        <taxon>Betaproteobacteria</taxon>
        <taxon>Burkholderiales</taxon>
        <taxon>Comamonadaceae</taxon>
        <taxon>Hydrogenophaga</taxon>
    </lineage>
</organism>
<dbReference type="AlphaFoldDB" id="A0A6G8ICA1"/>
<accession>A0A6G8ICA1</accession>